<name>A0ABP9PRR1_9BACT</name>
<protein>
    <recommendedName>
        <fullName evidence="3">HIRAN domain-containing protein</fullName>
    </recommendedName>
</protein>
<dbReference type="Proteomes" id="UP001499852">
    <property type="component" value="Unassembled WGS sequence"/>
</dbReference>
<comment type="caution">
    <text evidence="1">The sequence shown here is derived from an EMBL/GenBank/DDBJ whole genome shotgun (WGS) entry which is preliminary data.</text>
</comment>
<evidence type="ECO:0008006" key="3">
    <source>
        <dbReference type="Google" id="ProtNLM"/>
    </source>
</evidence>
<keyword evidence="2" id="KW-1185">Reference proteome</keyword>
<evidence type="ECO:0000313" key="1">
    <source>
        <dbReference type="EMBL" id="GAA5147995.1"/>
    </source>
</evidence>
<accession>A0ABP9PRR1</accession>
<gene>
    <name evidence="1" type="ORF">GCM10023213_43530</name>
</gene>
<organism evidence="1 2">
    <name type="scientific">Prosthecobacter algae</name>
    <dbReference type="NCBI Taxonomy" id="1144682"/>
    <lineage>
        <taxon>Bacteria</taxon>
        <taxon>Pseudomonadati</taxon>
        <taxon>Verrucomicrobiota</taxon>
        <taxon>Verrucomicrobiia</taxon>
        <taxon>Verrucomicrobiales</taxon>
        <taxon>Verrucomicrobiaceae</taxon>
        <taxon>Prosthecobacter</taxon>
    </lineage>
</organism>
<dbReference type="EMBL" id="BAABIA010000010">
    <property type="protein sequence ID" value="GAA5147995.1"/>
    <property type="molecule type" value="Genomic_DNA"/>
</dbReference>
<sequence>MVEMDNPVTRLALALHTDDYHMIGWAPRYLVSDLMHSVSESPILNARVIKINEGPAPLNRRVLVEMRGCAGDDFEPMTSPDFRPLIQET</sequence>
<evidence type="ECO:0000313" key="2">
    <source>
        <dbReference type="Proteomes" id="UP001499852"/>
    </source>
</evidence>
<reference evidence="2" key="1">
    <citation type="journal article" date="2019" name="Int. J. Syst. Evol. Microbiol.">
        <title>The Global Catalogue of Microorganisms (GCM) 10K type strain sequencing project: providing services to taxonomists for standard genome sequencing and annotation.</title>
        <authorList>
            <consortium name="The Broad Institute Genomics Platform"/>
            <consortium name="The Broad Institute Genome Sequencing Center for Infectious Disease"/>
            <person name="Wu L."/>
            <person name="Ma J."/>
        </authorList>
    </citation>
    <scope>NUCLEOTIDE SEQUENCE [LARGE SCALE GENOMIC DNA]</scope>
    <source>
        <strain evidence="2">JCM 18053</strain>
    </source>
</reference>
<proteinExistence type="predicted"/>